<keyword evidence="1" id="KW-0812">Transmembrane</keyword>
<dbReference type="PANTHER" id="PTHR34220:SF7">
    <property type="entry name" value="SENSOR HISTIDINE KINASE YPDA"/>
    <property type="match status" value="1"/>
</dbReference>
<protein>
    <submittedName>
        <fullName evidence="3">Histidine kinase</fullName>
    </submittedName>
</protein>
<comment type="caution">
    <text evidence="3">The sequence shown here is derived from an EMBL/GenBank/DDBJ whole genome shotgun (WGS) entry which is preliminary data.</text>
</comment>
<gene>
    <name evidence="3" type="ORF">C5O23_04820</name>
</gene>
<dbReference type="InterPro" id="IPR050640">
    <property type="entry name" value="Bact_2-comp_sensor_kinase"/>
</dbReference>
<feature type="domain" description="Signal transduction histidine kinase internal region" evidence="2">
    <location>
        <begin position="154"/>
        <end position="230"/>
    </location>
</feature>
<sequence>MKFLKKKVDRIIDLTFCLVFMPLLIVLSPAYYWLSDWPGFTWLLIACLYGDYFAVRLLNIPKLFVERKYWLIGVILVVLVIGNYILTQYRLPEVTFNAESLTALYNQIRNYSKAIGVWMMFSLVMGYALSMSFIQELYRQLMIKKEVELQRNTAELAVYKAQINPHFLFNTLNSLYSMLIGTSERTETAFVKFIELVKYTYTGVDRDTVALGEEIRYIRNYIDLQSLRLNGHTKVKWSCDVDDESARIPPMIMITFLENVFKYGTSTHRDCLIDISLTLKEGLLEFHTENDILKRVEEFRTEAPVGLENCRVRLACLFPDACELKTVEKDGKFIVDLKIRLS</sequence>
<feature type="transmembrane region" description="Helical" evidence="1">
    <location>
        <begin position="111"/>
        <end position="134"/>
    </location>
</feature>
<reference evidence="4" key="1">
    <citation type="submission" date="2018-02" db="EMBL/GenBank/DDBJ databases">
        <authorList>
            <person name="Clavel T."/>
            <person name="Strowig T."/>
        </authorList>
    </citation>
    <scope>NUCLEOTIDE SEQUENCE [LARGE SCALE GENOMIC DNA]</scope>
    <source>
        <strain evidence="4">DSM 103720</strain>
    </source>
</reference>
<keyword evidence="3" id="KW-0808">Transferase</keyword>
<accession>A0A2V1IPJ9</accession>
<dbReference type="Proteomes" id="UP000244905">
    <property type="component" value="Unassembled WGS sequence"/>
</dbReference>
<dbReference type="EMBL" id="PUEC01000008">
    <property type="protein sequence ID" value="PWB02962.1"/>
    <property type="molecule type" value="Genomic_DNA"/>
</dbReference>
<name>A0A2V1IPJ9_9BACT</name>
<feature type="transmembrane region" description="Helical" evidence="1">
    <location>
        <begin position="12"/>
        <end position="34"/>
    </location>
</feature>
<dbReference type="GO" id="GO:0016020">
    <property type="term" value="C:membrane"/>
    <property type="evidence" value="ECO:0007669"/>
    <property type="project" value="InterPro"/>
</dbReference>
<organism evidence="3 4">
    <name type="scientific">Duncaniella muris</name>
    <dbReference type="NCBI Taxonomy" id="2094150"/>
    <lineage>
        <taxon>Bacteria</taxon>
        <taxon>Pseudomonadati</taxon>
        <taxon>Bacteroidota</taxon>
        <taxon>Bacteroidia</taxon>
        <taxon>Bacteroidales</taxon>
        <taxon>Muribaculaceae</taxon>
        <taxon>Duncaniella</taxon>
    </lineage>
</organism>
<dbReference type="GeneID" id="82525666"/>
<keyword evidence="1" id="KW-1133">Transmembrane helix</keyword>
<proteinExistence type="predicted"/>
<evidence type="ECO:0000313" key="3">
    <source>
        <dbReference type="EMBL" id="PWB02962.1"/>
    </source>
</evidence>
<feature type="transmembrane region" description="Helical" evidence="1">
    <location>
        <begin position="40"/>
        <end position="58"/>
    </location>
</feature>
<evidence type="ECO:0000259" key="2">
    <source>
        <dbReference type="Pfam" id="PF06580"/>
    </source>
</evidence>
<dbReference type="PANTHER" id="PTHR34220">
    <property type="entry name" value="SENSOR HISTIDINE KINASE YPDA"/>
    <property type="match status" value="1"/>
</dbReference>
<evidence type="ECO:0000256" key="1">
    <source>
        <dbReference type="SAM" id="Phobius"/>
    </source>
</evidence>
<dbReference type="InterPro" id="IPR010559">
    <property type="entry name" value="Sig_transdc_His_kin_internal"/>
</dbReference>
<dbReference type="Pfam" id="PF06580">
    <property type="entry name" value="His_kinase"/>
    <property type="match status" value="1"/>
</dbReference>
<dbReference type="AlphaFoldDB" id="A0A2V1IPJ9"/>
<keyword evidence="1" id="KW-0472">Membrane</keyword>
<evidence type="ECO:0000313" key="4">
    <source>
        <dbReference type="Proteomes" id="UP000244905"/>
    </source>
</evidence>
<dbReference type="RefSeq" id="WP_107031812.1">
    <property type="nucleotide sequence ID" value="NZ_CAJSYL010000005.1"/>
</dbReference>
<dbReference type="GO" id="GO:0000155">
    <property type="term" value="F:phosphorelay sensor kinase activity"/>
    <property type="evidence" value="ECO:0007669"/>
    <property type="project" value="InterPro"/>
</dbReference>
<keyword evidence="3" id="KW-0418">Kinase</keyword>
<feature type="transmembrane region" description="Helical" evidence="1">
    <location>
        <begin position="70"/>
        <end position="91"/>
    </location>
</feature>
<keyword evidence="4" id="KW-1185">Reference proteome</keyword>